<organism evidence="1 2">
    <name type="scientific">Mollisia scopiformis</name>
    <name type="common">Conifer needle endophyte fungus</name>
    <name type="synonym">Phialocephala scopiformis</name>
    <dbReference type="NCBI Taxonomy" id="149040"/>
    <lineage>
        <taxon>Eukaryota</taxon>
        <taxon>Fungi</taxon>
        <taxon>Dikarya</taxon>
        <taxon>Ascomycota</taxon>
        <taxon>Pezizomycotina</taxon>
        <taxon>Leotiomycetes</taxon>
        <taxon>Helotiales</taxon>
        <taxon>Mollisiaceae</taxon>
        <taxon>Mollisia</taxon>
    </lineage>
</organism>
<accession>A0A194XMA6</accession>
<dbReference type="GeneID" id="28824108"/>
<dbReference type="OrthoDB" id="3758478at2759"/>
<dbReference type="InterPro" id="IPR050977">
    <property type="entry name" value="Fungal_Meroterpenoid_Isomerase"/>
</dbReference>
<dbReference type="Proteomes" id="UP000070700">
    <property type="component" value="Unassembled WGS sequence"/>
</dbReference>
<dbReference type="InterPro" id="IPR032710">
    <property type="entry name" value="NTF2-like_dom_sf"/>
</dbReference>
<dbReference type="InParanoid" id="A0A194XMA6"/>
<dbReference type="AlphaFoldDB" id="A0A194XMA6"/>
<dbReference type="Gene3D" id="3.10.450.50">
    <property type="match status" value="1"/>
</dbReference>
<dbReference type="EMBL" id="KQ947408">
    <property type="protein sequence ID" value="KUJ21256.1"/>
    <property type="molecule type" value="Genomic_DNA"/>
</dbReference>
<sequence length="149" mass="16405">MGSNDSTRIQTACAVLNSYSALTVEALLKPLADDFIHQVFPSSLEFPPRDRESFAAHASGVTSIFSSFAMVPHNMFEDASKNTVIVQAKMVGELHGMGKWENECVIFMKMLEDGTKVVETTEFVDSLRSKQLQEKLMAGSKGNVLKNDV</sequence>
<dbReference type="PANTHER" id="PTHR39598">
    <property type="entry name" value="AUSTINOL SYNTHESIS PROTEIN F-RELATED"/>
    <property type="match status" value="1"/>
</dbReference>
<proteinExistence type="predicted"/>
<dbReference type="KEGG" id="psco:LY89DRAFT_681836"/>
<evidence type="ECO:0000313" key="1">
    <source>
        <dbReference type="EMBL" id="KUJ21256.1"/>
    </source>
</evidence>
<dbReference type="STRING" id="149040.A0A194XMA6"/>
<name>A0A194XMA6_MOLSC</name>
<dbReference type="SUPFAM" id="SSF54427">
    <property type="entry name" value="NTF2-like"/>
    <property type="match status" value="1"/>
</dbReference>
<dbReference type="RefSeq" id="XP_018075611.1">
    <property type="nucleotide sequence ID" value="XM_018214382.1"/>
</dbReference>
<reference evidence="1 2" key="1">
    <citation type="submission" date="2015-10" db="EMBL/GenBank/DDBJ databases">
        <title>Full genome of DAOMC 229536 Phialocephala scopiformis, a fungal endophyte of spruce producing the potent anti-insectan compound rugulosin.</title>
        <authorList>
            <consortium name="DOE Joint Genome Institute"/>
            <person name="Walker A.K."/>
            <person name="Frasz S.L."/>
            <person name="Seifert K.A."/>
            <person name="Miller J.D."/>
            <person name="Mondo S.J."/>
            <person name="Labutti K."/>
            <person name="Lipzen A."/>
            <person name="Dockter R."/>
            <person name="Kennedy M."/>
            <person name="Grigoriev I.V."/>
            <person name="Spatafora J.W."/>
        </authorList>
    </citation>
    <scope>NUCLEOTIDE SEQUENCE [LARGE SCALE GENOMIC DNA]</scope>
    <source>
        <strain evidence="1 2">CBS 120377</strain>
    </source>
</reference>
<evidence type="ECO:0008006" key="3">
    <source>
        <dbReference type="Google" id="ProtNLM"/>
    </source>
</evidence>
<keyword evidence="2" id="KW-1185">Reference proteome</keyword>
<dbReference type="PANTHER" id="PTHR39598:SF1">
    <property type="entry name" value="AUSTINOID BIOSYNTHESIS CLUSTERS PROTEIN F-RELATED"/>
    <property type="match status" value="1"/>
</dbReference>
<protein>
    <recommendedName>
        <fullName evidence="3">SnoaL-like domain-containing protein</fullName>
    </recommendedName>
</protein>
<gene>
    <name evidence="1" type="ORF">LY89DRAFT_681836</name>
</gene>
<evidence type="ECO:0000313" key="2">
    <source>
        <dbReference type="Proteomes" id="UP000070700"/>
    </source>
</evidence>